<dbReference type="Proteomes" id="UP000288623">
    <property type="component" value="Unassembled WGS sequence"/>
</dbReference>
<reference evidence="1 2" key="1">
    <citation type="submission" date="2014-11" db="EMBL/GenBank/DDBJ databases">
        <title>Genome sequence and analysis of novel Kurthia sp.</title>
        <authorList>
            <person name="Lawson J.N."/>
            <person name="Gonzalez J.E."/>
            <person name="Rinauldi L."/>
            <person name="Xuan Z."/>
            <person name="Firman A."/>
            <person name="Shaddox L."/>
            <person name="Trudeau A."/>
            <person name="Shah S."/>
            <person name="Reiman D."/>
        </authorList>
    </citation>
    <scope>NUCLEOTIDE SEQUENCE [LARGE SCALE GENOMIC DNA]</scope>
    <source>
        <strain evidence="1 2">3B1D</strain>
    </source>
</reference>
<dbReference type="AlphaFoldDB" id="A0A433RVL1"/>
<comment type="caution">
    <text evidence="1">The sequence shown here is derived from an EMBL/GenBank/DDBJ whole genome shotgun (WGS) entry which is preliminary data.</text>
</comment>
<dbReference type="RefSeq" id="WP_126990214.1">
    <property type="nucleotide sequence ID" value="NZ_JTFC01000026.1"/>
</dbReference>
<gene>
    <name evidence="1" type="ORF">QI30_06965</name>
</gene>
<evidence type="ECO:0000313" key="2">
    <source>
        <dbReference type="Proteomes" id="UP000288623"/>
    </source>
</evidence>
<proteinExistence type="predicted"/>
<keyword evidence="2" id="KW-1185">Reference proteome</keyword>
<evidence type="ECO:0000313" key="1">
    <source>
        <dbReference type="EMBL" id="RUS57313.1"/>
    </source>
</evidence>
<organism evidence="1 2">
    <name type="scientific">Candidatus Kurthia intestinigallinarum</name>
    <dbReference type="NCBI Taxonomy" id="1562256"/>
    <lineage>
        <taxon>Bacteria</taxon>
        <taxon>Bacillati</taxon>
        <taxon>Bacillota</taxon>
        <taxon>Bacilli</taxon>
        <taxon>Bacillales</taxon>
        <taxon>Caryophanaceae</taxon>
        <taxon>Kurthia</taxon>
    </lineage>
</organism>
<dbReference type="EMBL" id="JTFC01000026">
    <property type="protein sequence ID" value="RUS57313.1"/>
    <property type="molecule type" value="Genomic_DNA"/>
</dbReference>
<protein>
    <submittedName>
        <fullName evidence="1">Uncharacterized protein</fullName>
    </submittedName>
</protein>
<sequence length="567" mass="65561">MKIEQTNAENMPTYEQQKQFFDNVIKQLKDLYQLIKETSYVKRSAQILSIIIDDIKQPKKVLVLSSDSERQATFINNQLQRPLMPLLLEKGAVVSVSIIRAGLEERLDAHFLDGQVASFDLRHLALFTSMASEGAHLLQEALDYVDVFLNEPLLEHVSLIDVPAMSKEHALFIPPSVLRRADDIYWLLEEIDMTPSEKRLLKRLSKMGFQPLAISKEPLTIEESPFRAVIAESDTAKIQETLLENEQYNKIRIVKLADRLLQWLERFYTEISNLLQRDPYLEARQQLEHEITQLEQVPSHDSEEFDALKQRAGRVVTQYMNAQTLYQVVQFIKHQSFIKEHILLEFVTVSNDYLEAVHYYRRVQQQYNEVKVELETLERKSRSKLMLNLFTKEHNERLQRIRAELPVIRAQMLDAYKRTKRYEEAVIEALPLIAQRLQEVVNAELASLSERVEAINYAVPSGPTKRFKAIHRLKRFDGLCEAQALLNQFLPTIVPMTKQHLDAKQQLRLQASIANIASLPLDYVKVIDEALQLPEIVATDYTLSQTVVDALPLTIESLQLTVEKPVI</sequence>
<accession>A0A433RVL1</accession>
<dbReference type="OrthoDB" id="2724383at2"/>
<name>A0A433RVL1_9BACL</name>